<dbReference type="InterPro" id="IPR016193">
    <property type="entry name" value="Cytidine_deaminase-like"/>
</dbReference>
<sequence>MNKFFIKETIKEALYSYKINEIPVGCIITKNDTIIARGHNLKEQTNISTNHAEIICINNACSYLKSWKLNSLSMYVSLEPCIMCAGAIFESRIQNLYIGTSNPFNGFFSCNYHKPNLNLNITWLNNKTCELLINKFFKKLRKGHE</sequence>
<dbReference type="InterPro" id="IPR002125">
    <property type="entry name" value="CMP_dCMP_dom"/>
</dbReference>
<dbReference type="CDD" id="cd01285">
    <property type="entry name" value="nucleoside_deaminase"/>
    <property type="match status" value="1"/>
</dbReference>
<dbReference type="GO" id="GO:0052717">
    <property type="term" value="F:tRNA-specific adenosine-34 deaminase activity"/>
    <property type="evidence" value="ECO:0007669"/>
    <property type="project" value="UniProtKB-EC"/>
</dbReference>
<dbReference type="Pfam" id="PF00383">
    <property type="entry name" value="dCMP_cyt_deam_1"/>
    <property type="match status" value="1"/>
</dbReference>
<dbReference type="EMBL" id="DVKI01000184">
    <property type="protein sequence ID" value="HIT17877.1"/>
    <property type="molecule type" value="Genomic_DNA"/>
</dbReference>
<organism evidence="2 3">
    <name type="scientific">Candidatus Caccosoma faecigallinarum</name>
    <dbReference type="NCBI Taxonomy" id="2840720"/>
    <lineage>
        <taxon>Bacteria</taxon>
        <taxon>Bacillati</taxon>
        <taxon>Bacillota</taxon>
        <taxon>Bacillota incertae sedis</taxon>
        <taxon>Candidatus Caccosoma</taxon>
    </lineage>
</organism>
<dbReference type="PANTHER" id="PTHR11079">
    <property type="entry name" value="CYTOSINE DEAMINASE FAMILY MEMBER"/>
    <property type="match status" value="1"/>
</dbReference>
<evidence type="ECO:0000259" key="1">
    <source>
        <dbReference type="PROSITE" id="PS51747"/>
    </source>
</evidence>
<accession>A0A9D1KA32</accession>
<name>A0A9D1KA32_9FIRM</name>
<dbReference type="SUPFAM" id="SSF53927">
    <property type="entry name" value="Cytidine deaminase-like"/>
    <property type="match status" value="1"/>
</dbReference>
<evidence type="ECO:0000313" key="3">
    <source>
        <dbReference type="Proteomes" id="UP000886893"/>
    </source>
</evidence>
<reference evidence="2" key="1">
    <citation type="submission" date="2020-10" db="EMBL/GenBank/DDBJ databases">
        <authorList>
            <person name="Gilroy R."/>
        </authorList>
    </citation>
    <scope>NUCLEOTIDE SEQUENCE</scope>
    <source>
        <strain evidence="2">14508</strain>
    </source>
</reference>
<reference evidence="2" key="2">
    <citation type="journal article" date="2021" name="PeerJ">
        <title>Extensive microbial diversity within the chicken gut microbiome revealed by metagenomics and culture.</title>
        <authorList>
            <person name="Gilroy R."/>
            <person name="Ravi A."/>
            <person name="Getino M."/>
            <person name="Pursley I."/>
            <person name="Horton D.L."/>
            <person name="Alikhan N.F."/>
            <person name="Baker D."/>
            <person name="Gharbi K."/>
            <person name="Hall N."/>
            <person name="Watson M."/>
            <person name="Adriaenssens E.M."/>
            <person name="Foster-Nyarko E."/>
            <person name="Jarju S."/>
            <person name="Secka A."/>
            <person name="Antonio M."/>
            <person name="Oren A."/>
            <person name="Chaudhuri R.R."/>
            <person name="La Ragione R."/>
            <person name="Hildebrand F."/>
            <person name="Pallen M.J."/>
        </authorList>
    </citation>
    <scope>NUCLEOTIDE SEQUENCE</scope>
    <source>
        <strain evidence="2">14508</strain>
    </source>
</reference>
<evidence type="ECO:0000313" key="2">
    <source>
        <dbReference type="EMBL" id="HIT17877.1"/>
    </source>
</evidence>
<dbReference type="Gene3D" id="3.40.140.10">
    <property type="entry name" value="Cytidine Deaminase, domain 2"/>
    <property type="match status" value="1"/>
</dbReference>
<dbReference type="PANTHER" id="PTHR11079:SF202">
    <property type="entry name" value="TRNA-SPECIFIC ADENOSINE DEAMINASE"/>
    <property type="match status" value="1"/>
</dbReference>
<protein>
    <submittedName>
        <fullName evidence="2">Nucleoside deaminase</fullName>
    </submittedName>
</protein>
<comment type="caution">
    <text evidence="2">The sequence shown here is derived from an EMBL/GenBank/DDBJ whole genome shotgun (WGS) entry which is preliminary data.</text>
</comment>
<feature type="domain" description="CMP/dCMP-type deaminase" evidence="1">
    <location>
        <begin position="1"/>
        <end position="110"/>
    </location>
</feature>
<gene>
    <name evidence="2" type="ORF">IAD04_05855</name>
</gene>
<dbReference type="GO" id="GO:0046872">
    <property type="term" value="F:metal ion binding"/>
    <property type="evidence" value="ECO:0007669"/>
    <property type="project" value="UniProtKB-KW"/>
</dbReference>
<dbReference type="PROSITE" id="PS51747">
    <property type="entry name" value="CYT_DCMP_DEAMINASES_2"/>
    <property type="match status" value="1"/>
</dbReference>
<proteinExistence type="predicted"/>
<dbReference type="Proteomes" id="UP000886893">
    <property type="component" value="Unassembled WGS sequence"/>
</dbReference>
<dbReference type="GO" id="GO:0002100">
    <property type="term" value="P:tRNA wobble adenosine to inosine editing"/>
    <property type="evidence" value="ECO:0007669"/>
    <property type="project" value="InterPro"/>
</dbReference>
<dbReference type="AlphaFoldDB" id="A0A9D1KA32"/>